<dbReference type="GO" id="GO:0015920">
    <property type="term" value="P:lipopolysaccharide transport"/>
    <property type="evidence" value="ECO:0007669"/>
    <property type="project" value="UniProtKB-UniRule"/>
</dbReference>
<dbReference type="Gene3D" id="2.60.450.10">
    <property type="entry name" value="Lipopolysaccharide (LPS) transport protein A like domain"/>
    <property type="match status" value="1"/>
</dbReference>
<dbReference type="AlphaFoldDB" id="I3YB13"/>
<evidence type="ECO:0000256" key="1">
    <source>
        <dbReference type="ARBA" id="ARBA00022448"/>
    </source>
</evidence>
<proteinExistence type="inferred from homology"/>
<dbReference type="GO" id="GO:0017089">
    <property type="term" value="F:glycolipid transfer activity"/>
    <property type="evidence" value="ECO:0007669"/>
    <property type="project" value="TreeGrafter"/>
</dbReference>
<keyword evidence="7" id="KW-1185">Reference proteome</keyword>
<evidence type="ECO:0000259" key="5">
    <source>
        <dbReference type="Pfam" id="PF03968"/>
    </source>
</evidence>
<protein>
    <recommendedName>
        <fullName evidence="4">Lipopolysaccharide export system protein LptA</fullName>
    </recommendedName>
</protein>
<gene>
    <name evidence="4" type="primary">lptA</name>
    <name evidence="6" type="ordered locus">Thivi_2232</name>
</gene>
<dbReference type="GO" id="GO:0030288">
    <property type="term" value="C:outer membrane-bounded periplasmic space"/>
    <property type="evidence" value="ECO:0007669"/>
    <property type="project" value="TreeGrafter"/>
</dbReference>
<dbReference type="NCBIfam" id="TIGR03002">
    <property type="entry name" value="outer_YhbN_LptA"/>
    <property type="match status" value="1"/>
</dbReference>
<organism evidence="6 7">
    <name type="scientific">Thiocystis violascens (strain ATCC 17096 / DSM 198 / 6111)</name>
    <name type="common">Chromatium violascens</name>
    <dbReference type="NCBI Taxonomy" id="765911"/>
    <lineage>
        <taxon>Bacteria</taxon>
        <taxon>Pseudomonadati</taxon>
        <taxon>Pseudomonadota</taxon>
        <taxon>Gammaproteobacteria</taxon>
        <taxon>Chromatiales</taxon>
        <taxon>Chromatiaceae</taxon>
        <taxon>Thiocystis</taxon>
    </lineage>
</organism>
<dbReference type="STRING" id="765911.Thivi_2232"/>
<dbReference type="GO" id="GO:0009279">
    <property type="term" value="C:cell outer membrane"/>
    <property type="evidence" value="ECO:0007669"/>
    <property type="project" value="TreeGrafter"/>
</dbReference>
<keyword evidence="2" id="KW-0732">Signal</keyword>
<evidence type="ECO:0000256" key="3">
    <source>
        <dbReference type="ARBA" id="ARBA00022764"/>
    </source>
</evidence>
<comment type="similarity">
    <text evidence="4">Belongs to the LptA family.</text>
</comment>
<comment type="function">
    <text evidence="4">Involved in the assembly of lipopolysaccharide (LPS). Required for the translocation of LPS from the inner membrane to the outer membrane. May form a bridge between the inner membrane and the outer membrane, via interactions with LptC and LptD, thereby facilitating LPS transfer across the periplasm.</text>
</comment>
<evidence type="ECO:0000256" key="2">
    <source>
        <dbReference type="ARBA" id="ARBA00022729"/>
    </source>
</evidence>
<dbReference type="KEGG" id="tvi:Thivi_2232"/>
<dbReference type="InterPro" id="IPR052037">
    <property type="entry name" value="LPS_export_LptA"/>
</dbReference>
<dbReference type="GO" id="GO:0001530">
    <property type="term" value="F:lipopolysaccharide binding"/>
    <property type="evidence" value="ECO:0007669"/>
    <property type="project" value="InterPro"/>
</dbReference>
<evidence type="ECO:0000313" key="6">
    <source>
        <dbReference type="EMBL" id="AFL74181.1"/>
    </source>
</evidence>
<dbReference type="eggNOG" id="COG1934">
    <property type="taxonomic scope" value="Bacteria"/>
</dbReference>
<feature type="domain" description="Organic solvent tolerance-like N-terminal" evidence="5">
    <location>
        <begin position="56"/>
        <end position="164"/>
    </location>
</feature>
<sequence>MSILAPCRRRSLPAIWLKASMPRPVRRALFMAVCLAASIWTPAWALQEDAQQPIFIEADDVEVRETDSISVYVGNVQVDQGSMRLLADHVTVYHREDRQPRFFVALGAPAKYRQQLDNRQGEVQAFARRMEYDADKDELILIGEGLLIQGADRLASERIIYDRARARFRAGGSERVKITITPQSR</sequence>
<dbReference type="RefSeq" id="WP_014778628.1">
    <property type="nucleotide sequence ID" value="NC_018012.1"/>
</dbReference>
<evidence type="ECO:0000256" key="4">
    <source>
        <dbReference type="HAMAP-Rule" id="MF_01914"/>
    </source>
</evidence>
<name>I3YB13_THIV6</name>
<comment type="subunit">
    <text evidence="4">Component of the lipopolysaccharide transport and assembly complex.</text>
</comment>
<dbReference type="HOGENOM" id="CLU_095993_4_1_6"/>
<dbReference type="InterPro" id="IPR005653">
    <property type="entry name" value="OstA-like_N"/>
</dbReference>
<dbReference type="PANTHER" id="PTHR36504">
    <property type="entry name" value="LIPOPOLYSACCHARIDE EXPORT SYSTEM PROTEIN LPTA"/>
    <property type="match status" value="1"/>
</dbReference>
<reference evidence="6 7" key="1">
    <citation type="submission" date="2012-06" db="EMBL/GenBank/DDBJ databases">
        <title>Complete sequence of Thiocystis violascens DSM 198.</title>
        <authorList>
            <consortium name="US DOE Joint Genome Institute"/>
            <person name="Lucas S."/>
            <person name="Han J."/>
            <person name="Lapidus A."/>
            <person name="Cheng J.-F."/>
            <person name="Goodwin L."/>
            <person name="Pitluck S."/>
            <person name="Peters L."/>
            <person name="Ovchinnikova G."/>
            <person name="Teshima H."/>
            <person name="Detter J.C."/>
            <person name="Han C."/>
            <person name="Tapia R."/>
            <person name="Land M."/>
            <person name="Hauser L."/>
            <person name="Kyrpides N."/>
            <person name="Ivanova N."/>
            <person name="Pagani I."/>
            <person name="Vogl K."/>
            <person name="Liu Z."/>
            <person name="Frigaard N.-U."/>
            <person name="Bryant D."/>
            <person name="Woyke T."/>
        </authorList>
    </citation>
    <scope>NUCLEOTIDE SEQUENCE [LARGE SCALE GENOMIC DNA]</scope>
    <source>
        <strain evidence="7">ATCC 17096 / DSM 198 / 6111</strain>
    </source>
</reference>
<keyword evidence="3 4" id="KW-0574">Periplasm</keyword>
<dbReference type="PANTHER" id="PTHR36504:SF1">
    <property type="entry name" value="LIPOPOLYSACCHARIDE EXPORT SYSTEM PROTEIN LPTA"/>
    <property type="match status" value="1"/>
</dbReference>
<accession>I3YB13</accession>
<comment type="subcellular location">
    <subcellularLocation>
        <location evidence="4">Periplasm</location>
    </subcellularLocation>
</comment>
<keyword evidence="1 4" id="KW-0813">Transport</keyword>
<dbReference type="EMBL" id="CP003154">
    <property type="protein sequence ID" value="AFL74181.1"/>
    <property type="molecule type" value="Genomic_DNA"/>
</dbReference>
<dbReference type="Pfam" id="PF03968">
    <property type="entry name" value="LptD_N"/>
    <property type="match status" value="1"/>
</dbReference>
<evidence type="ECO:0000313" key="7">
    <source>
        <dbReference type="Proteomes" id="UP000006062"/>
    </source>
</evidence>
<dbReference type="Proteomes" id="UP000006062">
    <property type="component" value="Chromosome"/>
</dbReference>
<dbReference type="InterPro" id="IPR014340">
    <property type="entry name" value="LptA"/>
</dbReference>
<dbReference type="HAMAP" id="MF_01914">
    <property type="entry name" value="LPS_assembly_LptA"/>
    <property type="match status" value="1"/>
</dbReference>
<dbReference type="GO" id="GO:0043165">
    <property type="term" value="P:Gram-negative-bacterium-type cell outer membrane assembly"/>
    <property type="evidence" value="ECO:0007669"/>
    <property type="project" value="UniProtKB-UniRule"/>
</dbReference>